<keyword evidence="6" id="KW-1185">Reference proteome</keyword>
<sequence length="662" mass="74905">MTLRQQFSLLTSLLVIILLVGNLLVMVMNGRDYFQQQLNARAYDAATSLALSMSQVAADDEVQLTRLMDVLFDRGFFAVIELQRIDNDPIYRRSRDSAGEAAAPRWFMQWVGLEMIAAEADVTRQWQRLGTVRVISHTDFAYRDLWAMVRAELIWFSWVLVVTLVLLQILLSWLFRPLARVERQALAICERQWQVQTDIPRPRELRRMVLAMNKMVQKLQSIFTEQSAMTEQLRAESFNDNVSGLLNRRGFDQRLQHILERGEEHSGVLMLMQLQNLSALNQSQGRQVVDDVLNMLGTELQRCLQEFPAAFSGRRSGSDFALYIPCADKVQANELLQQMFSQLATSVLSRRQELVFHLGGVFLQALQDDPVQALSCADAALRQAQRAPEGRAQLYQADNAATVQEWTAGQWHELLLGVLEVNALQLQFLPVISNRNRRLLQFEVFSRIVWQGETLSAARFWPMVEQHQLAARYDASIVAQVLAQLKQQTLMSGVTYCINISPASVLDEPFHQRLTELFRDAPQLAAHIALEVPESSLNGIETALARLALQLKPFGVSLGVDQVGTGSMAFAYLQRLPLDYIRIDGSFNRGLHQAQDHRFFIQSMVQIAHNLDLLVLGEGIEEADDVAVLRQTGVDGMSGYFFSKPLPSLAEAHQWQLPADDA</sequence>
<evidence type="ECO:0000259" key="2">
    <source>
        <dbReference type="PROSITE" id="PS50883"/>
    </source>
</evidence>
<feature type="transmembrane region" description="Helical" evidence="1">
    <location>
        <begin position="6"/>
        <end position="27"/>
    </location>
</feature>
<evidence type="ECO:0000313" key="6">
    <source>
        <dbReference type="Proteomes" id="UP001147830"/>
    </source>
</evidence>
<dbReference type="Pfam" id="PF00990">
    <property type="entry name" value="GGDEF"/>
    <property type="match status" value="1"/>
</dbReference>
<dbReference type="PROSITE" id="PS50883">
    <property type="entry name" value="EAL"/>
    <property type="match status" value="1"/>
</dbReference>
<dbReference type="InterPro" id="IPR035919">
    <property type="entry name" value="EAL_sf"/>
</dbReference>
<dbReference type="InterPro" id="IPR029787">
    <property type="entry name" value="Nucleotide_cyclase"/>
</dbReference>
<dbReference type="SMART" id="SM00052">
    <property type="entry name" value="EAL"/>
    <property type="match status" value="1"/>
</dbReference>
<evidence type="ECO:0000256" key="1">
    <source>
        <dbReference type="SAM" id="Phobius"/>
    </source>
</evidence>
<dbReference type="CDD" id="cd01948">
    <property type="entry name" value="EAL"/>
    <property type="match status" value="1"/>
</dbReference>
<dbReference type="SMART" id="SM00267">
    <property type="entry name" value="GGDEF"/>
    <property type="match status" value="1"/>
</dbReference>
<evidence type="ECO:0000313" key="5">
    <source>
        <dbReference type="EMBL" id="MCT7360586.1"/>
    </source>
</evidence>
<comment type="caution">
    <text evidence="5">The sequence shown here is derived from an EMBL/GenBank/DDBJ whole genome shotgun (WGS) entry which is preliminary data.</text>
</comment>
<dbReference type="CDD" id="cd01949">
    <property type="entry name" value="GGDEF"/>
    <property type="match status" value="1"/>
</dbReference>
<dbReference type="Gene3D" id="3.30.110.200">
    <property type="match status" value="1"/>
</dbReference>
<evidence type="ECO:0000259" key="4">
    <source>
        <dbReference type="PROSITE" id="PS50887"/>
    </source>
</evidence>
<feature type="domain" description="GGDEF" evidence="4">
    <location>
        <begin position="265"/>
        <end position="399"/>
    </location>
</feature>
<dbReference type="EMBL" id="JAOANI010000028">
    <property type="protein sequence ID" value="MCT7360586.1"/>
    <property type="molecule type" value="Genomic_DNA"/>
</dbReference>
<dbReference type="Pfam" id="PF16448">
    <property type="entry name" value="LapD_MoxY_N"/>
    <property type="match status" value="1"/>
</dbReference>
<evidence type="ECO:0000259" key="3">
    <source>
        <dbReference type="PROSITE" id="PS50885"/>
    </source>
</evidence>
<keyword evidence="1" id="KW-0812">Transmembrane</keyword>
<dbReference type="InterPro" id="IPR043128">
    <property type="entry name" value="Rev_trsase/Diguanyl_cyclase"/>
</dbReference>
<dbReference type="AlphaFoldDB" id="A0A9X3AJK3"/>
<reference evidence="5" key="1">
    <citation type="journal article" date="2022" name="Front. Microbiol.">
        <title>Genome-based taxonomic rearrangement of Oceanobacter-related bacteria including the description of Thalassolituus hydrocarbonoclasticus sp. nov. and Thalassolituus pacificus sp. nov. and emended description of the genus Thalassolituus.</title>
        <authorList>
            <person name="Dong C."/>
            <person name="Wei L."/>
            <person name="Wang J."/>
            <person name="Lai Q."/>
            <person name="Huang Z."/>
            <person name="Shao Z."/>
        </authorList>
    </citation>
    <scope>NUCLEOTIDE SEQUENCE</scope>
    <source>
        <strain evidence="5">59MF3M-4</strain>
    </source>
</reference>
<dbReference type="InterPro" id="IPR000160">
    <property type="entry name" value="GGDEF_dom"/>
</dbReference>
<dbReference type="SUPFAM" id="SSF141868">
    <property type="entry name" value="EAL domain-like"/>
    <property type="match status" value="1"/>
</dbReference>
<dbReference type="PANTHER" id="PTHR33121">
    <property type="entry name" value="CYCLIC DI-GMP PHOSPHODIESTERASE PDEF"/>
    <property type="match status" value="1"/>
</dbReference>
<protein>
    <submittedName>
        <fullName evidence="5">EAL domain-containing protein</fullName>
    </submittedName>
</protein>
<organism evidence="5 6">
    <name type="scientific">Thalassolituus pacificus</name>
    <dbReference type="NCBI Taxonomy" id="2975440"/>
    <lineage>
        <taxon>Bacteria</taxon>
        <taxon>Pseudomonadati</taxon>
        <taxon>Pseudomonadota</taxon>
        <taxon>Gammaproteobacteria</taxon>
        <taxon>Oceanospirillales</taxon>
        <taxon>Oceanospirillaceae</taxon>
        <taxon>Thalassolituus</taxon>
    </lineage>
</organism>
<feature type="domain" description="EAL" evidence="2">
    <location>
        <begin position="408"/>
        <end position="659"/>
    </location>
</feature>
<dbReference type="Proteomes" id="UP001147830">
    <property type="component" value="Unassembled WGS sequence"/>
</dbReference>
<dbReference type="Gene3D" id="3.20.20.450">
    <property type="entry name" value="EAL domain"/>
    <property type="match status" value="1"/>
</dbReference>
<dbReference type="InterPro" id="IPR032244">
    <property type="entry name" value="LapD_MoxY_N"/>
</dbReference>
<dbReference type="PROSITE" id="PS50887">
    <property type="entry name" value="GGDEF"/>
    <property type="match status" value="1"/>
</dbReference>
<reference evidence="5" key="2">
    <citation type="submission" date="2022-08" db="EMBL/GenBank/DDBJ databases">
        <authorList>
            <person name="Dong C."/>
        </authorList>
    </citation>
    <scope>NUCLEOTIDE SEQUENCE</scope>
    <source>
        <strain evidence="5">59MF3M-4</strain>
    </source>
</reference>
<proteinExistence type="predicted"/>
<dbReference type="Gene3D" id="6.20.270.20">
    <property type="entry name" value="LapD/MoxY periplasmic domain"/>
    <property type="match status" value="1"/>
</dbReference>
<dbReference type="Gene3D" id="3.30.70.270">
    <property type="match status" value="1"/>
</dbReference>
<accession>A0A9X3AJK3</accession>
<gene>
    <name evidence="5" type="ORF">NYR02_16310</name>
</gene>
<dbReference type="RefSeq" id="WP_260977417.1">
    <property type="nucleotide sequence ID" value="NZ_JAOANI010000028.1"/>
</dbReference>
<dbReference type="PANTHER" id="PTHR33121:SF79">
    <property type="entry name" value="CYCLIC DI-GMP PHOSPHODIESTERASE PDED-RELATED"/>
    <property type="match status" value="1"/>
</dbReference>
<dbReference type="InterPro" id="IPR042461">
    <property type="entry name" value="LapD_MoxY_peri_C"/>
</dbReference>
<feature type="domain" description="HAMP" evidence="3">
    <location>
        <begin position="172"/>
        <end position="224"/>
    </location>
</feature>
<dbReference type="GO" id="GO:0007165">
    <property type="term" value="P:signal transduction"/>
    <property type="evidence" value="ECO:0007669"/>
    <property type="project" value="InterPro"/>
</dbReference>
<dbReference type="PROSITE" id="PS50885">
    <property type="entry name" value="HAMP"/>
    <property type="match status" value="1"/>
</dbReference>
<dbReference type="Pfam" id="PF00563">
    <property type="entry name" value="EAL"/>
    <property type="match status" value="1"/>
</dbReference>
<dbReference type="GO" id="GO:0071111">
    <property type="term" value="F:cyclic-guanylate-specific phosphodiesterase activity"/>
    <property type="evidence" value="ECO:0007669"/>
    <property type="project" value="InterPro"/>
</dbReference>
<dbReference type="SUPFAM" id="SSF55073">
    <property type="entry name" value="Nucleotide cyclase"/>
    <property type="match status" value="1"/>
</dbReference>
<keyword evidence="1" id="KW-0472">Membrane</keyword>
<dbReference type="InterPro" id="IPR050706">
    <property type="entry name" value="Cyclic-di-GMP_PDE-like"/>
</dbReference>
<keyword evidence="1" id="KW-1133">Transmembrane helix</keyword>
<dbReference type="GO" id="GO:0016020">
    <property type="term" value="C:membrane"/>
    <property type="evidence" value="ECO:0007669"/>
    <property type="project" value="InterPro"/>
</dbReference>
<dbReference type="InterPro" id="IPR001633">
    <property type="entry name" value="EAL_dom"/>
</dbReference>
<dbReference type="InterPro" id="IPR003660">
    <property type="entry name" value="HAMP_dom"/>
</dbReference>
<name>A0A9X3AJK3_9GAMM</name>
<feature type="transmembrane region" description="Helical" evidence="1">
    <location>
        <begin position="153"/>
        <end position="175"/>
    </location>
</feature>
<dbReference type="NCBIfam" id="TIGR00254">
    <property type="entry name" value="GGDEF"/>
    <property type="match status" value="1"/>
</dbReference>